<comment type="similarity">
    <text evidence="3 10 11">Belongs to the ATPase epsilon chain family.</text>
</comment>
<keyword evidence="8 10" id="KW-0139">CF(1)</keyword>
<dbReference type="InterPro" id="IPR020546">
    <property type="entry name" value="ATP_synth_F1_dsu/esu_N"/>
</dbReference>
<evidence type="ECO:0000313" key="13">
    <source>
        <dbReference type="EMBL" id="AQS41050.1"/>
    </source>
</evidence>
<organism evidence="13 14">
    <name type="scientific">Candidatus Tokpelaia hoelldobleri</name>
    <dbReference type="NCBI Taxonomy" id="1902579"/>
    <lineage>
        <taxon>Bacteria</taxon>
        <taxon>Pseudomonadati</taxon>
        <taxon>Pseudomonadota</taxon>
        <taxon>Alphaproteobacteria</taxon>
        <taxon>Hyphomicrobiales</taxon>
        <taxon>Candidatus Tokpelaia</taxon>
    </lineage>
</organism>
<name>A0A1U9JT71_9HYPH</name>
<evidence type="ECO:0000256" key="11">
    <source>
        <dbReference type="RuleBase" id="RU003656"/>
    </source>
</evidence>
<evidence type="ECO:0000256" key="1">
    <source>
        <dbReference type="ARBA" id="ARBA00003543"/>
    </source>
</evidence>
<dbReference type="GO" id="GO:0005524">
    <property type="term" value="F:ATP binding"/>
    <property type="evidence" value="ECO:0007669"/>
    <property type="project" value="UniProtKB-UniRule"/>
</dbReference>
<evidence type="ECO:0000256" key="7">
    <source>
        <dbReference type="ARBA" id="ARBA00023136"/>
    </source>
</evidence>
<comment type="function">
    <text evidence="1 10">Produces ATP from ADP in the presence of a proton gradient across the membrane.</text>
</comment>
<dbReference type="Gene3D" id="2.60.15.10">
    <property type="entry name" value="F0F1 ATP synthase delta/epsilon subunit, N-terminal"/>
    <property type="match status" value="1"/>
</dbReference>
<dbReference type="EMBL" id="CP017315">
    <property type="protein sequence ID" value="AQS41050.1"/>
    <property type="molecule type" value="Genomic_DNA"/>
</dbReference>
<dbReference type="Proteomes" id="UP000188912">
    <property type="component" value="Chromosome"/>
</dbReference>
<dbReference type="KEGG" id="thd:BHV28_03340"/>
<accession>A0A1U9JT71</accession>
<evidence type="ECO:0000256" key="9">
    <source>
        <dbReference type="ARBA" id="ARBA00023310"/>
    </source>
</evidence>
<evidence type="ECO:0000256" key="6">
    <source>
        <dbReference type="ARBA" id="ARBA00023065"/>
    </source>
</evidence>
<evidence type="ECO:0000256" key="4">
    <source>
        <dbReference type="ARBA" id="ARBA00022448"/>
    </source>
</evidence>
<dbReference type="NCBIfam" id="NF001851">
    <property type="entry name" value="PRK00571.2-4"/>
    <property type="match status" value="1"/>
</dbReference>
<dbReference type="PANTHER" id="PTHR13822">
    <property type="entry name" value="ATP SYNTHASE DELTA/EPSILON CHAIN"/>
    <property type="match status" value="1"/>
</dbReference>
<evidence type="ECO:0000256" key="10">
    <source>
        <dbReference type="HAMAP-Rule" id="MF_00530"/>
    </source>
</evidence>
<keyword evidence="7 10" id="KW-0472">Membrane</keyword>
<feature type="domain" description="ATP synthase F1 complex delta/epsilon subunit N-terminal" evidence="12">
    <location>
        <begin position="7"/>
        <end position="90"/>
    </location>
</feature>
<evidence type="ECO:0000256" key="2">
    <source>
        <dbReference type="ARBA" id="ARBA00004184"/>
    </source>
</evidence>
<comment type="subunit">
    <text evidence="10 11">F-type ATPases have 2 components, CF(1) - the catalytic core - and CF(0) - the membrane proton channel. CF(1) has five subunits: alpha(3), beta(3), gamma(1), delta(1), epsilon(1). CF(0) has three main subunits: a, b and c.</text>
</comment>
<keyword evidence="10" id="KW-1003">Cell membrane</keyword>
<evidence type="ECO:0000259" key="12">
    <source>
        <dbReference type="Pfam" id="PF02823"/>
    </source>
</evidence>
<evidence type="ECO:0000256" key="8">
    <source>
        <dbReference type="ARBA" id="ARBA00023196"/>
    </source>
</evidence>
<proteinExistence type="inferred from homology"/>
<keyword evidence="5 10" id="KW-0375">Hydrogen ion transport</keyword>
<gene>
    <name evidence="10 13" type="primary">atpC</name>
    <name evidence="13" type="ORF">BHV28_03340</name>
</gene>
<keyword evidence="4 10" id="KW-0813">Transport</keyword>
<dbReference type="PANTHER" id="PTHR13822:SF10">
    <property type="entry name" value="ATP SYNTHASE EPSILON CHAIN, CHLOROPLASTIC"/>
    <property type="match status" value="1"/>
</dbReference>
<dbReference type="AlphaFoldDB" id="A0A1U9JT71"/>
<dbReference type="GO" id="GO:0012505">
    <property type="term" value="C:endomembrane system"/>
    <property type="evidence" value="ECO:0007669"/>
    <property type="project" value="UniProtKB-SubCell"/>
</dbReference>
<dbReference type="STRING" id="1902579.BHV28_03340"/>
<reference evidence="13 14" key="1">
    <citation type="journal article" date="2010" name="Science">
        <title>Genomic comparison of the ants Camponotus floridanus and Harpegnathos saltator.</title>
        <authorList>
            <person name="Bonasio R."/>
            <person name="Zhang G."/>
            <person name="Ye C."/>
            <person name="Mutti N.S."/>
            <person name="Fang X."/>
            <person name="Qin N."/>
            <person name="Donahue G."/>
            <person name="Yang P."/>
            <person name="Li Q."/>
            <person name="Li C."/>
            <person name="Zhang P."/>
            <person name="Huang Z."/>
            <person name="Berger S.L."/>
            <person name="Reinberg D."/>
            <person name="Wang J."/>
            <person name="Liebig J."/>
        </authorList>
    </citation>
    <scope>NUCLEOTIDE SEQUENCE [LARGE SCALE GENOMIC DNA]</scope>
    <source>
        <strain evidence="13 14">Hsal</strain>
    </source>
</reference>
<dbReference type="GO" id="GO:0046933">
    <property type="term" value="F:proton-transporting ATP synthase activity, rotational mechanism"/>
    <property type="evidence" value="ECO:0007669"/>
    <property type="project" value="UniProtKB-UniRule"/>
</dbReference>
<evidence type="ECO:0000256" key="5">
    <source>
        <dbReference type="ARBA" id="ARBA00022781"/>
    </source>
</evidence>
<dbReference type="GO" id="GO:0045259">
    <property type="term" value="C:proton-transporting ATP synthase complex"/>
    <property type="evidence" value="ECO:0007669"/>
    <property type="project" value="UniProtKB-KW"/>
</dbReference>
<evidence type="ECO:0000313" key="14">
    <source>
        <dbReference type="Proteomes" id="UP000188912"/>
    </source>
</evidence>
<evidence type="ECO:0000256" key="3">
    <source>
        <dbReference type="ARBA" id="ARBA00005712"/>
    </source>
</evidence>
<dbReference type="SUPFAM" id="SSF51344">
    <property type="entry name" value="Epsilon subunit of F1F0-ATP synthase N-terminal domain"/>
    <property type="match status" value="1"/>
</dbReference>
<comment type="subcellular location">
    <subcellularLocation>
        <location evidence="10">Cell membrane</location>
        <topology evidence="10">Peripheral membrane protein</topology>
    </subcellularLocation>
    <subcellularLocation>
        <location evidence="2">Endomembrane system</location>
        <topology evidence="2">Peripheral membrane protein</topology>
    </subcellularLocation>
</comment>
<protein>
    <recommendedName>
        <fullName evidence="10">ATP synthase epsilon chain</fullName>
    </recommendedName>
    <alternativeName>
        <fullName evidence="10">ATP synthase F1 sector epsilon subunit</fullName>
    </alternativeName>
    <alternativeName>
        <fullName evidence="10">F-ATPase epsilon subunit</fullName>
    </alternativeName>
</protein>
<dbReference type="HAMAP" id="MF_00530">
    <property type="entry name" value="ATP_synth_epsil_bac"/>
    <property type="match status" value="1"/>
</dbReference>
<sequence length="142" mass="15466">MAKTFLFELVSPEKILFSAEVESVILPGSEGYLTVMANHAPLITGIIPGIVRIAKSSDLNWAGEGNGAAFVVFDGFADITPQKCSLLATSIVPLEEFSPEDLERRIAQVQEAFNNAETDEQRNQLEDLLHQLTTVRGVYTAA</sequence>
<reference evidence="13 14" key="2">
    <citation type="journal article" date="2016" name="Sci. Rep.">
        <title>The genome of Rhizobiales bacteria in predatory ants reveals urease gene functions but no genes for nitrogen fixation.</title>
        <authorList>
            <person name="Neuvonen M.M."/>
            <person name="Tamarit D."/>
            <person name="Naslund K."/>
            <person name="Liebig J."/>
            <person name="Feldhaar H."/>
            <person name="Moran N.A."/>
            <person name="Guy L."/>
            <person name="Andersson S.G."/>
        </authorList>
    </citation>
    <scope>NUCLEOTIDE SEQUENCE [LARGE SCALE GENOMIC DNA]</scope>
    <source>
        <strain evidence="13 14">Hsal</strain>
    </source>
</reference>
<keyword evidence="14" id="KW-1185">Reference proteome</keyword>
<dbReference type="Pfam" id="PF02823">
    <property type="entry name" value="ATP-synt_DE_N"/>
    <property type="match status" value="1"/>
</dbReference>
<keyword evidence="9 10" id="KW-0066">ATP synthesis</keyword>
<dbReference type="InterPro" id="IPR001469">
    <property type="entry name" value="ATP_synth_F1_dsu/esu"/>
</dbReference>
<dbReference type="GO" id="GO:0005886">
    <property type="term" value="C:plasma membrane"/>
    <property type="evidence" value="ECO:0007669"/>
    <property type="project" value="UniProtKB-SubCell"/>
</dbReference>
<dbReference type="NCBIfam" id="TIGR01216">
    <property type="entry name" value="ATP_synt_epsi"/>
    <property type="match status" value="1"/>
</dbReference>
<dbReference type="CDD" id="cd12152">
    <property type="entry name" value="F1-ATPase_delta"/>
    <property type="match status" value="1"/>
</dbReference>
<keyword evidence="6 10" id="KW-0406">Ion transport</keyword>
<dbReference type="InterPro" id="IPR036771">
    <property type="entry name" value="ATPsynth_dsu/esu_N"/>
</dbReference>